<feature type="transmembrane region" description="Helical" evidence="7">
    <location>
        <begin position="62"/>
        <end position="81"/>
    </location>
</feature>
<name>A0A9X2GYA1_9MICO</name>
<feature type="transmembrane region" description="Helical" evidence="7">
    <location>
        <begin position="7"/>
        <end position="27"/>
    </location>
</feature>
<dbReference type="Proteomes" id="UP001139722">
    <property type="component" value="Unassembled WGS sequence"/>
</dbReference>
<keyword evidence="4 7" id="KW-1133">Transmembrane helix</keyword>
<feature type="transmembrane region" description="Helical" evidence="7">
    <location>
        <begin position="87"/>
        <end position="107"/>
    </location>
</feature>
<dbReference type="GO" id="GO:0016020">
    <property type="term" value="C:membrane"/>
    <property type="evidence" value="ECO:0007669"/>
    <property type="project" value="UniProtKB-SubCell"/>
</dbReference>
<evidence type="ECO:0000256" key="2">
    <source>
        <dbReference type="ARBA" id="ARBA00007362"/>
    </source>
</evidence>
<organism evidence="9 10">
    <name type="scientific">Agromyces terreus</name>
    <dbReference type="NCBI Taxonomy" id="424795"/>
    <lineage>
        <taxon>Bacteria</taxon>
        <taxon>Bacillati</taxon>
        <taxon>Actinomycetota</taxon>
        <taxon>Actinomycetes</taxon>
        <taxon>Micrococcales</taxon>
        <taxon>Microbacteriaceae</taxon>
        <taxon>Agromyces</taxon>
    </lineage>
</organism>
<dbReference type="InterPro" id="IPR000620">
    <property type="entry name" value="EamA_dom"/>
</dbReference>
<dbReference type="PANTHER" id="PTHR32322:SF9">
    <property type="entry name" value="AMINO-ACID METABOLITE EFFLUX PUMP-RELATED"/>
    <property type="match status" value="1"/>
</dbReference>
<reference evidence="9" key="1">
    <citation type="submission" date="2022-06" db="EMBL/GenBank/DDBJ databases">
        <title>Sequencing the genomes of 1000 actinobacteria strains.</title>
        <authorList>
            <person name="Klenk H.-P."/>
        </authorList>
    </citation>
    <scope>NUCLEOTIDE SEQUENCE</scope>
    <source>
        <strain evidence="9">DSM 22016</strain>
    </source>
</reference>
<dbReference type="RefSeq" id="WP_156998980.1">
    <property type="nucleotide sequence ID" value="NZ_BAAANU010000002.1"/>
</dbReference>
<comment type="caution">
    <text evidence="9">The sequence shown here is derived from an EMBL/GenBank/DDBJ whole genome shotgun (WGS) entry which is preliminary data.</text>
</comment>
<evidence type="ECO:0000259" key="8">
    <source>
        <dbReference type="Pfam" id="PF00892"/>
    </source>
</evidence>
<keyword evidence="10" id="KW-1185">Reference proteome</keyword>
<dbReference type="Pfam" id="PF00892">
    <property type="entry name" value="EamA"/>
    <property type="match status" value="2"/>
</dbReference>
<feature type="domain" description="EamA" evidence="8">
    <location>
        <begin position="141"/>
        <end position="284"/>
    </location>
</feature>
<dbReference type="PANTHER" id="PTHR32322">
    <property type="entry name" value="INNER MEMBRANE TRANSPORTER"/>
    <property type="match status" value="1"/>
</dbReference>
<comment type="subcellular location">
    <subcellularLocation>
        <location evidence="1">Membrane</location>
        <topology evidence="1">Multi-pass membrane protein</topology>
    </subcellularLocation>
</comment>
<evidence type="ECO:0000256" key="4">
    <source>
        <dbReference type="ARBA" id="ARBA00022989"/>
    </source>
</evidence>
<feature type="region of interest" description="Disordered" evidence="6">
    <location>
        <begin position="294"/>
        <end position="319"/>
    </location>
</feature>
<evidence type="ECO:0000256" key="3">
    <source>
        <dbReference type="ARBA" id="ARBA00022692"/>
    </source>
</evidence>
<evidence type="ECO:0000256" key="6">
    <source>
        <dbReference type="SAM" id="MobiDB-lite"/>
    </source>
</evidence>
<proteinExistence type="inferred from homology"/>
<evidence type="ECO:0000313" key="10">
    <source>
        <dbReference type="Proteomes" id="UP001139722"/>
    </source>
</evidence>
<feature type="transmembrane region" description="Helical" evidence="7">
    <location>
        <begin position="242"/>
        <end position="262"/>
    </location>
</feature>
<evidence type="ECO:0000256" key="5">
    <source>
        <dbReference type="ARBA" id="ARBA00023136"/>
    </source>
</evidence>
<dbReference type="InterPro" id="IPR050638">
    <property type="entry name" value="AA-Vitamin_Transporters"/>
</dbReference>
<feature type="transmembrane region" description="Helical" evidence="7">
    <location>
        <begin position="114"/>
        <end position="132"/>
    </location>
</feature>
<comment type="similarity">
    <text evidence="2">Belongs to the EamA transporter family.</text>
</comment>
<dbReference type="EMBL" id="JAMZDY010000001">
    <property type="protein sequence ID" value="MCP2369666.1"/>
    <property type="molecule type" value="Genomic_DNA"/>
</dbReference>
<protein>
    <submittedName>
        <fullName evidence="9">O-acetylserine/cysteine efflux transporter</fullName>
    </submittedName>
</protein>
<gene>
    <name evidence="9" type="ORF">BJ978_000342</name>
</gene>
<feature type="transmembrane region" description="Helical" evidence="7">
    <location>
        <begin position="215"/>
        <end position="235"/>
    </location>
</feature>
<keyword evidence="3 7" id="KW-0812">Transmembrane</keyword>
<evidence type="ECO:0000313" key="9">
    <source>
        <dbReference type="EMBL" id="MCP2369666.1"/>
    </source>
</evidence>
<sequence length="319" mass="33109">MTRRDMLLAALVATLWGFNFVVIDWGMHGIPPLFFVAVRFGVVALAALFVPRPLANWKTIVGVGLFMSLGQFGLLYTSMALGLQPGIAALLLQAQAVLTIVVAAFALHERPTRLQVAGIAIGTVGLGIVALGRGGDAPALAVALCLLAALSWAIGNVISRKAGPVAPAKRFGALSLTVWASLVVPLPALGLSAIVEGPDAIAAGIAAFDWRPFVSTLYTAVLCTLIGYAIFNGLLARNRSAAVVPWPLLAPVVAMISAALLLGQVPNAWEVLGGVLLVAGVLVANATRRRSRRAVTGTATTDPVYAQPSSPSRWSSSPK</sequence>
<keyword evidence="5 7" id="KW-0472">Membrane</keyword>
<dbReference type="SUPFAM" id="SSF103481">
    <property type="entry name" value="Multidrug resistance efflux transporter EmrE"/>
    <property type="match status" value="2"/>
</dbReference>
<dbReference type="InterPro" id="IPR037185">
    <property type="entry name" value="EmrE-like"/>
</dbReference>
<feature type="transmembrane region" description="Helical" evidence="7">
    <location>
        <begin position="138"/>
        <end position="159"/>
    </location>
</feature>
<feature type="transmembrane region" description="Helical" evidence="7">
    <location>
        <begin position="171"/>
        <end position="195"/>
    </location>
</feature>
<feature type="domain" description="EamA" evidence="8">
    <location>
        <begin position="6"/>
        <end position="129"/>
    </location>
</feature>
<evidence type="ECO:0000256" key="7">
    <source>
        <dbReference type="SAM" id="Phobius"/>
    </source>
</evidence>
<evidence type="ECO:0000256" key="1">
    <source>
        <dbReference type="ARBA" id="ARBA00004141"/>
    </source>
</evidence>
<feature type="compositionally biased region" description="Low complexity" evidence="6">
    <location>
        <begin position="308"/>
        <end position="319"/>
    </location>
</feature>
<dbReference type="OrthoDB" id="9812521at2"/>
<feature type="transmembrane region" description="Helical" evidence="7">
    <location>
        <begin position="268"/>
        <end position="286"/>
    </location>
</feature>
<feature type="transmembrane region" description="Helical" evidence="7">
    <location>
        <begin position="33"/>
        <end position="50"/>
    </location>
</feature>
<dbReference type="AlphaFoldDB" id="A0A9X2GYA1"/>
<accession>A0A9X2GYA1</accession>